<dbReference type="STRING" id="1429083.GCA_001885685_01322"/>
<dbReference type="PANTHER" id="PTHR33567">
    <property type="entry name" value="CHROMATE ION TRANSPORTER (EUROFUNG)"/>
    <property type="match status" value="1"/>
</dbReference>
<reference evidence="8 9" key="1">
    <citation type="submission" date="2016-10" db="EMBL/GenBank/DDBJ databases">
        <authorList>
            <person name="de Groot N.N."/>
        </authorList>
    </citation>
    <scope>NUCLEOTIDE SEQUENCE [LARGE SCALE GENOMIC DNA]</scope>
    <source>
        <strain evidence="8 9">JCM 19513</strain>
    </source>
</reference>
<feature type="transmembrane region" description="Helical" evidence="7">
    <location>
        <begin position="428"/>
        <end position="447"/>
    </location>
</feature>
<organism evidence="8 9">
    <name type="scientific">Atopomonas hussainii</name>
    <dbReference type="NCBI Taxonomy" id="1429083"/>
    <lineage>
        <taxon>Bacteria</taxon>
        <taxon>Pseudomonadati</taxon>
        <taxon>Pseudomonadota</taxon>
        <taxon>Gammaproteobacteria</taxon>
        <taxon>Pseudomonadales</taxon>
        <taxon>Pseudomonadaceae</taxon>
        <taxon>Atopomonas</taxon>
    </lineage>
</organism>
<proteinExistence type="inferred from homology"/>
<feature type="transmembrane region" description="Helical" evidence="7">
    <location>
        <begin position="331"/>
        <end position="358"/>
    </location>
</feature>
<keyword evidence="3" id="KW-1003">Cell membrane</keyword>
<feature type="transmembrane region" description="Helical" evidence="7">
    <location>
        <begin position="88"/>
        <end position="112"/>
    </location>
</feature>
<feature type="transmembrane region" description="Helical" evidence="7">
    <location>
        <begin position="118"/>
        <end position="140"/>
    </location>
</feature>
<accession>A0A1H7K2D7</accession>
<dbReference type="InterPro" id="IPR014047">
    <property type="entry name" value="Chr_Tranpt_l_chain"/>
</dbReference>
<evidence type="ECO:0000313" key="9">
    <source>
        <dbReference type="Proteomes" id="UP000185766"/>
    </source>
</evidence>
<sequence length="448" mass="47965">MSMSSPHETPAPHWPTLWQATRYWLLLGLISFGGPAGQIALMHRELVERRRWISESRFLHALNYCMLLPGPEAQQLATYMGWLLHGRIGGIIAGGLFILPSVILLIALSALYLQFGDLPWVAALFDGIKPAALALIILACWRLGSRTLKHPLAWGMALAALLNALFLHLAFPWVIGIAAIVGLIAQRSGSKAFSAGGHGSSHKDQPHEPALIDDHSPLPAHASPSRKQIAALLVCGALLWLLPFGLLLGNDGLSSVATFFSKAALVTFGGAYAVLPYVFDAAVNQYQWMTPHQMLDGLALGESTPGPLIIIVTFIGFLGGWQQAMLGADSLLAGGVAGALVATWFTFLPSFVFILLGAPWVESTRQIPSLAAAMAAISATVVGLIVHLALVFGWHLFLPHAFSQLPDMFAVGTCIMAVWLLHVRQWSVLKVIGLSAALGLVNFGASLL</sequence>
<comment type="subcellular location">
    <subcellularLocation>
        <location evidence="1">Cell membrane</location>
        <topology evidence="1">Multi-pass membrane protein</topology>
    </subcellularLocation>
</comment>
<dbReference type="AlphaFoldDB" id="A0A1H7K2D7"/>
<dbReference type="EMBL" id="FOAS01000005">
    <property type="protein sequence ID" value="SEK80127.1"/>
    <property type="molecule type" value="Genomic_DNA"/>
</dbReference>
<dbReference type="PANTHER" id="PTHR33567:SF3">
    <property type="entry name" value="CHROMATE ION TRANSPORTER (EUROFUNG)"/>
    <property type="match status" value="1"/>
</dbReference>
<comment type="similarity">
    <text evidence="2">Belongs to the chromate ion transporter (CHR) (TC 2.A.51) family.</text>
</comment>
<name>A0A1H7K2D7_9GAMM</name>
<evidence type="ECO:0000313" key="8">
    <source>
        <dbReference type="EMBL" id="SEK80127.1"/>
    </source>
</evidence>
<feature type="transmembrane region" description="Helical" evidence="7">
    <location>
        <begin position="20"/>
        <end position="41"/>
    </location>
</feature>
<feature type="transmembrane region" description="Helical" evidence="7">
    <location>
        <begin position="259"/>
        <end position="279"/>
    </location>
</feature>
<gene>
    <name evidence="8" type="ORF">SAMN05216214_105105</name>
</gene>
<dbReference type="GO" id="GO:0005886">
    <property type="term" value="C:plasma membrane"/>
    <property type="evidence" value="ECO:0007669"/>
    <property type="project" value="UniProtKB-SubCell"/>
</dbReference>
<keyword evidence="6 7" id="KW-0472">Membrane</keyword>
<dbReference type="InterPro" id="IPR003370">
    <property type="entry name" value="Chromate_transpt"/>
</dbReference>
<evidence type="ECO:0000256" key="2">
    <source>
        <dbReference type="ARBA" id="ARBA00005262"/>
    </source>
</evidence>
<evidence type="ECO:0000256" key="3">
    <source>
        <dbReference type="ARBA" id="ARBA00022475"/>
    </source>
</evidence>
<feature type="transmembrane region" description="Helical" evidence="7">
    <location>
        <begin position="152"/>
        <end position="185"/>
    </location>
</feature>
<dbReference type="GO" id="GO:0015109">
    <property type="term" value="F:chromate transmembrane transporter activity"/>
    <property type="evidence" value="ECO:0007669"/>
    <property type="project" value="InterPro"/>
</dbReference>
<evidence type="ECO:0000256" key="6">
    <source>
        <dbReference type="ARBA" id="ARBA00023136"/>
    </source>
</evidence>
<feature type="transmembrane region" description="Helical" evidence="7">
    <location>
        <begin position="299"/>
        <end position="319"/>
    </location>
</feature>
<keyword evidence="4 7" id="KW-0812">Transmembrane</keyword>
<evidence type="ECO:0000256" key="7">
    <source>
        <dbReference type="SAM" id="Phobius"/>
    </source>
</evidence>
<dbReference type="PIRSF" id="PIRSF004810">
    <property type="entry name" value="ChrA"/>
    <property type="match status" value="1"/>
</dbReference>
<protein>
    <submittedName>
        <fullName evidence="8">Chromate transporter</fullName>
    </submittedName>
</protein>
<keyword evidence="9" id="KW-1185">Reference proteome</keyword>
<evidence type="ECO:0000256" key="1">
    <source>
        <dbReference type="ARBA" id="ARBA00004651"/>
    </source>
</evidence>
<dbReference type="NCBIfam" id="TIGR00937">
    <property type="entry name" value="2A51"/>
    <property type="match status" value="1"/>
</dbReference>
<dbReference type="Proteomes" id="UP000185766">
    <property type="component" value="Unassembled WGS sequence"/>
</dbReference>
<evidence type="ECO:0000256" key="5">
    <source>
        <dbReference type="ARBA" id="ARBA00022989"/>
    </source>
</evidence>
<dbReference type="Pfam" id="PF02417">
    <property type="entry name" value="Chromate_transp"/>
    <property type="match status" value="2"/>
</dbReference>
<keyword evidence="5 7" id="KW-1133">Transmembrane helix</keyword>
<evidence type="ECO:0000256" key="4">
    <source>
        <dbReference type="ARBA" id="ARBA00022692"/>
    </source>
</evidence>
<feature type="transmembrane region" description="Helical" evidence="7">
    <location>
        <begin position="370"/>
        <end position="398"/>
    </location>
</feature>
<feature type="transmembrane region" description="Helical" evidence="7">
    <location>
        <begin position="229"/>
        <end position="247"/>
    </location>
</feature>